<gene>
    <name evidence="1" type="ORF">PVAP13_5NG541358</name>
</gene>
<accession>A0A8T0S5F8</accession>
<reference evidence="1" key="1">
    <citation type="submission" date="2020-05" db="EMBL/GenBank/DDBJ databases">
        <title>WGS assembly of Panicum virgatum.</title>
        <authorList>
            <person name="Lovell J.T."/>
            <person name="Jenkins J."/>
            <person name="Shu S."/>
            <person name="Juenger T.E."/>
            <person name="Schmutz J."/>
        </authorList>
    </citation>
    <scope>NUCLEOTIDE SEQUENCE</scope>
    <source>
        <strain evidence="1">AP13</strain>
    </source>
</reference>
<evidence type="ECO:0000313" key="2">
    <source>
        <dbReference type="Proteomes" id="UP000823388"/>
    </source>
</evidence>
<dbReference type="Proteomes" id="UP000823388">
    <property type="component" value="Chromosome 5N"/>
</dbReference>
<name>A0A8T0S5F8_PANVG</name>
<protein>
    <submittedName>
        <fullName evidence="1">Uncharacterized protein</fullName>
    </submittedName>
</protein>
<organism evidence="1 2">
    <name type="scientific">Panicum virgatum</name>
    <name type="common">Blackwell switchgrass</name>
    <dbReference type="NCBI Taxonomy" id="38727"/>
    <lineage>
        <taxon>Eukaryota</taxon>
        <taxon>Viridiplantae</taxon>
        <taxon>Streptophyta</taxon>
        <taxon>Embryophyta</taxon>
        <taxon>Tracheophyta</taxon>
        <taxon>Spermatophyta</taxon>
        <taxon>Magnoliopsida</taxon>
        <taxon>Liliopsida</taxon>
        <taxon>Poales</taxon>
        <taxon>Poaceae</taxon>
        <taxon>PACMAD clade</taxon>
        <taxon>Panicoideae</taxon>
        <taxon>Panicodae</taxon>
        <taxon>Paniceae</taxon>
        <taxon>Panicinae</taxon>
        <taxon>Panicum</taxon>
        <taxon>Panicum sect. Hiantes</taxon>
    </lineage>
</organism>
<keyword evidence="2" id="KW-1185">Reference proteome</keyword>
<comment type="caution">
    <text evidence="1">The sequence shown here is derived from an EMBL/GenBank/DDBJ whole genome shotgun (WGS) entry which is preliminary data.</text>
</comment>
<evidence type="ECO:0000313" key="1">
    <source>
        <dbReference type="EMBL" id="KAG2592308.1"/>
    </source>
</evidence>
<sequence>MSALLLHEIMVDQIIRGSVLHFGFTAMTSLRRVTLGTGAPGPGTNARLHTCIGGLHNSPNSQCRKTGDRKELFSTRQFKQKVGTKNNLDKC</sequence>
<dbReference type="AlphaFoldDB" id="A0A8T0S5F8"/>
<proteinExistence type="predicted"/>
<dbReference type="EMBL" id="CM029046">
    <property type="protein sequence ID" value="KAG2592308.1"/>
    <property type="molecule type" value="Genomic_DNA"/>
</dbReference>